<dbReference type="OrthoDB" id="9770036at2"/>
<reference evidence="3" key="1">
    <citation type="submission" date="2014-12" db="EMBL/GenBank/DDBJ databases">
        <authorList>
            <person name="Salcher M.M."/>
        </authorList>
    </citation>
    <scope>NUCLEOTIDE SEQUENCE [LARGE SCALE GENOMIC DNA]</scope>
    <source>
        <strain evidence="3">MMS-10A-171</strain>
    </source>
</reference>
<dbReference type="AlphaFoldDB" id="A0A0D6EVY1"/>
<dbReference type="EMBL" id="LN827929">
    <property type="protein sequence ID" value="CEZ19418.1"/>
    <property type="molecule type" value="Genomic_DNA"/>
</dbReference>
<accession>A0A0D6EVY1</accession>
<keyword evidence="1" id="KW-0472">Membrane</keyword>
<feature type="transmembrane region" description="Helical" evidence="1">
    <location>
        <begin position="7"/>
        <end position="23"/>
    </location>
</feature>
<protein>
    <submittedName>
        <fullName evidence="2">Uncharacterized protein</fullName>
    </submittedName>
</protein>
<gene>
    <name evidence="2" type="ORF">BN1208_0526</name>
</gene>
<organism evidence="2 3">
    <name type="scientific">Candidatus Methylopumilus planktonicus</name>
    <dbReference type="NCBI Taxonomy" id="1581557"/>
    <lineage>
        <taxon>Bacteria</taxon>
        <taxon>Pseudomonadati</taxon>
        <taxon>Pseudomonadota</taxon>
        <taxon>Betaproteobacteria</taxon>
        <taxon>Nitrosomonadales</taxon>
        <taxon>Methylophilaceae</taxon>
        <taxon>Candidatus Methylopumilus</taxon>
    </lineage>
</organism>
<name>A0A0D6EVY1_9PROT</name>
<dbReference type="KEGG" id="mbat:BN1208_0526"/>
<keyword evidence="1" id="KW-1133">Transmembrane helix</keyword>
<dbReference type="HOGENOM" id="CLU_3027053_0_0_4"/>
<sequence>MFKEQNVNAIIGILWGLAVYFNLSNLDPMTLNVLAIWAVSVNRLYRHFNKGKKKS</sequence>
<evidence type="ECO:0000313" key="3">
    <source>
        <dbReference type="Proteomes" id="UP000064007"/>
    </source>
</evidence>
<proteinExistence type="predicted"/>
<dbReference type="RefSeq" id="WP_156157770.1">
    <property type="nucleotide sequence ID" value="NZ_LN827929.1"/>
</dbReference>
<keyword evidence="1" id="KW-0812">Transmembrane</keyword>
<dbReference type="Proteomes" id="UP000064007">
    <property type="component" value="Chromosome 1"/>
</dbReference>
<feature type="transmembrane region" description="Helical" evidence="1">
    <location>
        <begin position="29"/>
        <end position="45"/>
    </location>
</feature>
<keyword evidence="3" id="KW-1185">Reference proteome</keyword>
<evidence type="ECO:0000313" key="2">
    <source>
        <dbReference type="EMBL" id="CEZ19418.1"/>
    </source>
</evidence>
<evidence type="ECO:0000256" key="1">
    <source>
        <dbReference type="SAM" id="Phobius"/>
    </source>
</evidence>
<dbReference type="STRING" id="1581557.BN1208_0526"/>